<reference evidence="1 2" key="1">
    <citation type="submission" date="2024-11" db="EMBL/GenBank/DDBJ databases">
        <title>A near-complete genome assembly of Cinchona calisaya.</title>
        <authorList>
            <person name="Lian D.C."/>
            <person name="Zhao X.W."/>
            <person name="Wei L."/>
        </authorList>
    </citation>
    <scope>NUCLEOTIDE SEQUENCE [LARGE SCALE GENOMIC DNA]</scope>
    <source>
        <tissue evidence="1">Nenye</tissue>
    </source>
</reference>
<comment type="caution">
    <text evidence="1">The sequence shown here is derived from an EMBL/GenBank/DDBJ whole genome shotgun (WGS) entry which is preliminary data.</text>
</comment>
<proteinExistence type="predicted"/>
<name>A0ABD3AQ90_9GENT</name>
<keyword evidence="2" id="KW-1185">Reference proteome</keyword>
<dbReference type="Proteomes" id="UP001630127">
    <property type="component" value="Unassembled WGS sequence"/>
</dbReference>
<organism evidence="1 2">
    <name type="scientific">Cinchona calisaya</name>
    <dbReference type="NCBI Taxonomy" id="153742"/>
    <lineage>
        <taxon>Eukaryota</taxon>
        <taxon>Viridiplantae</taxon>
        <taxon>Streptophyta</taxon>
        <taxon>Embryophyta</taxon>
        <taxon>Tracheophyta</taxon>
        <taxon>Spermatophyta</taxon>
        <taxon>Magnoliopsida</taxon>
        <taxon>eudicotyledons</taxon>
        <taxon>Gunneridae</taxon>
        <taxon>Pentapetalae</taxon>
        <taxon>asterids</taxon>
        <taxon>lamiids</taxon>
        <taxon>Gentianales</taxon>
        <taxon>Rubiaceae</taxon>
        <taxon>Cinchonoideae</taxon>
        <taxon>Cinchoneae</taxon>
        <taxon>Cinchona</taxon>
    </lineage>
</organism>
<accession>A0ABD3AQ90</accession>
<evidence type="ECO:0000313" key="1">
    <source>
        <dbReference type="EMBL" id="KAL3533372.1"/>
    </source>
</evidence>
<sequence>IVNLARVHRKSAAAVCQQRKNYHGLRLKQNDLCSLQSKSKGLPADCRWPKREIK</sequence>
<feature type="non-terminal residue" evidence="1">
    <location>
        <position position="54"/>
    </location>
</feature>
<dbReference type="EMBL" id="JBJUIK010000003">
    <property type="protein sequence ID" value="KAL3533372.1"/>
    <property type="molecule type" value="Genomic_DNA"/>
</dbReference>
<feature type="non-terminal residue" evidence="1">
    <location>
        <position position="1"/>
    </location>
</feature>
<gene>
    <name evidence="1" type="ORF">ACH5RR_006893</name>
</gene>
<protein>
    <submittedName>
        <fullName evidence="1">Uncharacterized protein</fullName>
    </submittedName>
</protein>
<evidence type="ECO:0000313" key="2">
    <source>
        <dbReference type="Proteomes" id="UP001630127"/>
    </source>
</evidence>
<dbReference type="AlphaFoldDB" id="A0ABD3AQ90"/>